<protein>
    <submittedName>
        <fullName evidence="3">Universal stress protein</fullName>
    </submittedName>
</protein>
<keyword evidence="4" id="KW-1185">Reference proteome</keyword>
<dbReference type="InterPro" id="IPR006016">
    <property type="entry name" value="UspA"/>
</dbReference>
<comment type="similarity">
    <text evidence="1">Belongs to the universal stress protein A family.</text>
</comment>
<feature type="domain" description="UspA" evidence="2">
    <location>
        <begin position="2"/>
        <end position="130"/>
    </location>
</feature>
<dbReference type="Gene3D" id="3.40.50.620">
    <property type="entry name" value="HUPs"/>
    <property type="match status" value="1"/>
</dbReference>
<dbReference type="EMBL" id="VLNT01000001">
    <property type="protein sequence ID" value="TSD68333.1"/>
    <property type="molecule type" value="Genomic_DNA"/>
</dbReference>
<name>A0A554SPP2_9ACTN</name>
<evidence type="ECO:0000313" key="3">
    <source>
        <dbReference type="EMBL" id="TSD68333.1"/>
    </source>
</evidence>
<sequence>MTVAVAHHDSPEGHAALRAGIDLARRLGGDLAVLHVLDDDLTGDVEAARRDAGERVGRALEGIGDEVRHTVHIVAAGGDIAQALIDLTTEADAEMLIIGARRRSPVGKLLMGSVVQRVVLDSPVPVLVVKP</sequence>
<dbReference type="SUPFAM" id="SSF52402">
    <property type="entry name" value="Adenine nucleotide alpha hydrolases-like"/>
    <property type="match status" value="1"/>
</dbReference>
<dbReference type="AlphaFoldDB" id="A0A554SPP2"/>
<dbReference type="OrthoDB" id="5419113at2"/>
<gene>
    <name evidence="3" type="ORF">FNM00_01690</name>
</gene>
<evidence type="ECO:0000313" key="4">
    <source>
        <dbReference type="Proteomes" id="UP000316988"/>
    </source>
</evidence>
<dbReference type="PANTHER" id="PTHR46268">
    <property type="entry name" value="STRESS RESPONSE PROTEIN NHAX"/>
    <property type="match status" value="1"/>
</dbReference>
<dbReference type="PANTHER" id="PTHR46268:SF6">
    <property type="entry name" value="UNIVERSAL STRESS PROTEIN UP12"/>
    <property type="match status" value="1"/>
</dbReference>
<reference evidence="3 4" key="1">
    <citation type="submission" date="2019-07" db="EMBL/GenBank/DDBJ databases">
        <authorList>
            <person name="Zhao L.H."/>
        </authorList>
    </citation>
    <scope>NUCLEOTIDE SEQUENCE [LARGE SCALE GENOMIC DNA]</scope>
    <source>
        <strain evidence="3 4">Co35</strain>
    </source>
</reference>
<dbReference type="CDD" id="cd00293">
    <property type="entry name" value="USP-like"/>
    <property type="match status" value="1"/>
</dbReference>
<comment type="caution">
    <text evidence="3">The sequence shown here is derived from an EMBL/GenBank/DDBJ whole genome shotgun (WGS) entry which is preliminary data.</text>
</comment>
<organism evidence="3 4">
    <name type="scientific">Aeromicrobium piscarium</name>
    <dbReference type="NCBI Taxonomy" id="2590901"/>
    <lineage>
        <taxon>Bacteria</taxon>
        <taxon>Bacillati</taxon>
        <taxon>Actinomycetota</taxon>
        <taxon>Actinomycetes</taxon>
        <taxon>Propionibacteriales</taxon>
        <taxon>Nocardioidaceae</taxon>
        <taxon>Aeromicrobium</taxon>
    </lineage>
</organism>
<dbReference type="RefSeq" id="WP_143911281.1">
    <property type="nucleotide sequence ID" value="NZ_VLNT01000001.1"/>
</dbReference>
<evidence type="ECO:0000256" key="1">
    <source>
        <dbReference type="ARBA" id="ARBA00008791"/>
    </source>
</evidence>
<dbReference type="Pfam" id="PF00582">
    <property type="entry name" value="Usp"/>
    <property type="match status" value="1"/>
</dbReference>
<dbReference type="Proteomes" id="UP000316988">
    <property type="component" value="Unassembled WGS sequence"/>
</dbReference>
<dbReference type="InterPro" id="IPR006015">
    <property type="entry name" value="Universal_stress_UspA"/>
</dbReference>
<evidence type="ECO:0000259" key="2">
    <source>
        <dbReference type="Pfam" id="PF00582"/>
    </source>
</evidence>
<accession>A0A554SPP2</accession>
<proteinExistence type="inferred from homology"/>
<dbReference type="InterPro" id="IPR014729">
    <property type="entry name" value="Rossmann-like_a/b/a_fold"/>
</dbReference>
<dbReference type="PRINTS" id="PR01438">
    <property type="entry name" value="UNVRSLSTRESS"/>
</dbReference>